<dbReference type="Proteomes" id="UP001370100">
    <property type="component" value="Unassembled WGS sequence"/>
</dbReference>
<name>A0ABU8NFT7_9PSEU</name>
<gene>
    <name evidence="1" type="ORF">WCD41_30630</name>
</gene>
<dbReference type="Gene3D" id="3.40.50.1000">
    <property type="entry name" value="HAD superfamily/HAD-like"/>
    <property type="match status" value="1"/>
</dbReference>
<evidence type="ECO:0000313" key="1">
    <source>
        <dbReference type="EMBL" id="MEJ2890849.1"/>
    </source>
</evidence>
<protein>
    <submittedName>
        <fullName evidence="1">HAD family hydrolase</fullName>
    </submittedName>
</protein>
<evidence type="ECO:0000313" key="2">
    <source>
        <dbReference type="Proteomes" id="UP001370100"/>
    </source>
</evidence>
<proteinExistence type="predicted"/>
<reference evidence="1 2" key="1">
    <citation type="submission" date="2024-03" db="EMBL/GenBank/DDBJ databases">
        <title>Actinomycetospora sp. OC33-EN06, a novel actinomycete isolated from wild orchid (Aerides multiflora).</title>
        <authorList>
            <person name="Suriyachadkun C."/>
        </authorList>
    </citation>
    <scope>NUCLEOTIDE SEQUENCE [LARGE SCALE GENOMIC DNA]</scope>
    <source>
        <strain evidence="1 2">OC33-EN06</strain>
    </source>
</reference>
<dbReference type="InterPro" id="IPR023214">
    <property type="entry name" value="HAD_sf"/>
</dbReference>
<dbReference type="EMBL" id="JBBEGL010000019">
    <property type="protein sequence ID" value="MEJ2890849.1"/>
    <property type="molecule type" value="Genomic_DNA"/>
</dbReference>
<sequence>MTVLAATDLDRTLVHSARAAGTVVPGTVVCLERRGDVPTAMLSRRTAEDLAALDRRALWVPATTRSVTQYRRLALGRLGARPRYAVCANGGVLLVDGVADPGWEAEVRRRAASAAPIGEVARRLGASRQVDGCFLVARTTDARLDGLAPWCAGRGWRVDVDRDKVHVLPVSLTKGAAVAEVRRRTGAAHLLAAGDSPLDADLLAAADAGIQPVDGRLYASGWRADHIAVTSGRGVAAGEEIAAWLLAQAR</sequence>
<accession>A0ABU8NFT7</accession>
<keyword evidence="1" id="KW-0378">Hydrolase</keyword>
<comment type="caution">
    <text evidence="1">The sequence shown here is derived from an EMBL/GenBank/DDBJ whole genome shotgun (WGS) entry which is preliminary data.</text>
</comment>
<keyword evidence="2" id="KW-1185">Reference proteome</keyword>
<organism evidence="1 2">
    <name type="scientific">Actinomycetospora aeridis</name>
    <dbReference type="NCBI Taxonomy" id="3129231"/>
    <lineage>
        <taxon>Bacteria</taxon>
        <taxon>Bacillati</taxon>
        <taxon>Actinomycetota</taxon>
        <taxon>Actinomycetes</taxon>
        <taxon>Pseudonocardiales</taxon>
        <taxon>Pseudonocardiaceae</taxon>
        <taxon>Actinomycetospora</taxon>
    </lineage>
</organism>
<dbReference type="SUPFAM" id="SSF56784">
    <property type="entry name" value="HAD-like"/>
    <property type="match status" value="1"/>
</dbReference>
<dbReference type="RefSeq" id="WP_337719049.1">
    <property type="nucleotide sequence ID" value="NZ_JBBEGL010000019.1"/>
</dbReference>
<dbReference type="GO" id="GO:0016787">
    <property type="term" value="F:hydrolase activity"/>
    <property type="evidence" value="ECO:0007669"/>
    <property type="project" value="UniProtKB-KW"/>
</dbReference>
<dbReference type="InterPro" id="IPR036412">
    <property type="entry name" value="HAD-like_sf"/>
</dbReference>